<proteinExistence type="predicted"/>
<dbReference type="EMBL" id="JADPKZ010000039">
    <property type="protein sequence ID" value="MBF8377826.1"/>
    <property type="molecule type" value="Genomic_DNA"/>
</dbReference>
<accession>A0ABS0F3D5</accession>
<dbReference type="Pfam" id="PF03698">
    <property type="entry name" value="UPF0180"/>
    <property type="match status" value="1"/>
</dbReference>
<reference evidence="1 2" key="1">
    <citation type="submission" date="2020-11" db="EMBL/GenBank/DDBJ databases">
        <title>Genomic insight of Alicyclobacillus mali FL 18 reveals a new arsenic-resistant strain, with potential in environmental biotechnology.</title>
        <authorList>
            <person name="Fiorentino G."/>
            <person name="Gallo G."/>
            <person name="Aulitto M."/>
        </authorList>
    </citation>
    <scope>NUCLEOTIDE SEQUENCE [LARGE SCALE GENOMIC DNA]</scope>
    <source>
        <strain evidence="1 2">FL 18</strain>
    </source>
</reference>
<dbReference type="Proteomes" id="UP000642910">
    <property type="component" value="Unassembled WGS sequence"/>
</dbReference>
<evidence type="ECO:0000313" key="1">
    <source>
        <dbReference type="EMBL" id="MBF8377826.1"/>
    </source>
</evidence>
<evidence type="ECO:0000313" key="2">
    <source>
        <dbReference type="Proteomes" id="UP000642910"/>
    </source>
</evidence>
<protein>
    <submittedName>
        <fullName evidence="1">YkuS family protein</fullName>
    </submittedName>
</protein>
<name>A0ABS0F3D5_9BACL</name>
<dbReference type="RefSeq" id="WP_067849347.1">
    <property type="nucleotide sequence ID" value="NZ_JADPKZ010000039.1"/>
</dbReference>
<keyword evidence="2" id="KW-1185">Reference proteome</keyword>
<organism evidence="1 2">
    <name type="scientific">Alicyclobacillus mali</name>
    <name type="common">ex Roth et al. 2021</name>
    <dbReference type="NCBI Taxonomy" id="1123961"/>
    <lineage>
        <taxon>Bacteria</taxon>
        <taxon>Bacillati</taxon>
        <taxon>Bacillota</taxon>
        <taxon>Bacilli</taxon>
        <taxon>Bacillales</taxon>
        <taxon>Alicyclobacillaceae</taxon>
        <taxon>Alicyclobacillus</taxon>
    </lineage>
</organism>
<sequence length="79" mass="8446">MKAVAVEPGLTPVKEYLQSQGCQVVDMSSHVEPSVGAVVITGLDKNLMGMQSAIQQVPVISADGLSPEAVYDRVKDYLR</sequence>
<gene>
    <name evidence="1" type="ORF">IW967_08110</name>
</gene>
<comment type="caution">
    <text evidence="1">The sequence shown here is derived from an EMBL/GenBank/DDBJ whole genome shotgun (WGS) entry which is preliminary data.</text>
</comment>
<dbReference type="InterPro" id="IPR005370">
    <property type="entry name" value="UPF0180"/>
</dbReference>